<evidence type="ECO:0000313" key="3">
    <source>
        <dbReference type="Proteomes" id="UP001141552"/>
    </source>
</evidence>
<dbReference type="EMBL" id="JAKUCV010000394">
    <property type="protein sequence ID" value="KAJ4850246.1"/>
    <property type="molecule type" value="Genomic_DNA"/>
</dbReference>
<evidence type="ECO:0000256" key="1">
    <source>
        <dbReference type="ARBA" id="ARBA00009995"/>
    </source>
</evidence>
<organism evidence="2 3">
    <name type="scientific">Turnera subulata</name>
    <dbReference type="NCBI Taxonomy" id="218843"/>
    <lineage>
        <taxon>Eukaryota</taxon>
        <taxon>Viridiplantae</taxon>
        <taxon>Streptophyta</taxon>
        <taxon>Embryophyta</taxon>
        <taxon>Tracheophyta</taxon>
        <taxon>Spermatophyta</taxon>
        <taxon>Magnoliopsida</taxon>
        <taxon>eudicotyledons</taxon>
        <taxon>Gunneridae</taxon>
        <taxon>Pentapetalae</taxon>
        <taxon>rosids</taxon>
        <taxon>fabids</taxon>
        <taxon>Malpighiales</taxon>
        <taxon>Passifloraceae</taxon>
        <taxon>Turnera</taxon>
    </lineage>
</organism>
<gene>
    <name evidence="2" type="ORF">Tsubulata_018311</name>
</gene>
<dbReference type="PANTHER" id="PTHR11926:SF1311">
    <property type="entry name" value="UDP-GLYCOSYLTRANSFERASE 74F2"/>
    <property type="match status" value="1"/>
</dbReference>
<dbReference type="AlphaFoldDB" id="A0A9Q0JPB9"/>
<keyword evidence="3" id="KW-1185">Reference proteome</keyword>
<comment type="caution">
    <text evidence="2">The sequence shown here is derived from an EMBL/GenBank/DDBJ whole genome shotgun (WGS) entry which is preliminary data.</text>
</comment>
<proteinExistence type="inferred from homology"/>
<dbReference type="Gene3D" id="3.40.50.2000">
    <property type="entry name" value="Glycogen Phosphorylase B"/>
    <property type="match status" value="2"/>
</dbReference>
<sequence>MFGRWVSELGLARMELVSGEEIQCRVRQVMVGEKGKEIKKNAEEWRELAIEAVSQGGSSDVNIDNINDILREREVSNSQFPEDYWAIVLVRLVYRVFVDKKCLTCLRRKP</sequence>
<comment type="similarity">
    <text evidence="1">Belongs to the UDP-glycosyltransferase family.</text>
</comment>
<dbReference type="SUPFAM" id="SSF53756">
    <property type="entry name" value="UDP-Glycosyltransferase/glycogen phosphorylase"/>
    <property type="match status" value="1"/>
</dbReference>
<evidence type="ECO:0000313" key="2">
    <source>
        <dbReference type="EMBL" id="KAJ4850246.1"/>
    </source>
</evidence>
<dbReference type="GO" id="GO:0080043">
    <property type="term" value="F:quercetin 3-O-glucosyltransferase activity"/>
    <property type="evidence" value="ECO:0007669"/>
    <property type="project" value="TreeGrafter"/>
</dbReference>
<dbReference type="PANTHER" id="PTHR11926">
    <property type="entry name" value="GLUCOSYL/GLUCURONOSYL TRANSFERASES"/>
    <property type="match status" value="1"/>
</dbReference>
<dbReference type="GO" id="GO:0080044">
    <property type="term" value="F:quercetin 7-O-glucosyltransferase activity"/>
    <property type="evidence" value="ECO:0007669"/>
    <property type="project" value="TreeGrafter"/>
</dbReference>
<dbReference type="OrthoDB" id="1672212at2759"/>
<name>A0A9Q0JPB9_9ROSI</name>
<reference evidence="2" key="1">
    <citation type="submission" date="2022-02" db="EMBL/GenBank/DDBJ databases">
        <authorList>
            <person name="Henning P.M."/>
            <person name="McCubbin A.G."/>
            <person name="Shore J.S."/>
        </authorList>
    </citation>
    <scope>NUCLEOTIDE SEQUENCE</scope>
    <source>
        <strain evidence="2">F60SS</strain>
        <tissue evidence="2">Leaves</tissue>
    </source>
</reference>
<reference evidence="2" key="2">
    <citation type="journal article" date="2023" name="Plants (Basel)">
        <title>Annotation of the Turnera subulata (Passifloraceae) Draft Genome Reveals the S-Locus Evolved after the Divergence of Turneroideae from Passifloroideae in a Stepwise Manner.</title>
        <authorList>
            <person name="Henning P.M."/>
            <person name="Roalson E.H."/>
            <person name="Mir W."/>
            <person name="McCubbin A.G."/>
            <person name="Shore J.S."/>
        </authorList>
    </citation>
    <scope>NUCLEOTIDE SEQUENCE</scope>
    <source>
        <strain evidence="2">F60SS</strain>
    </source>
</reference>
<dbReference type="Proteomes" id="UP001141552">
    <property type="component" value="Unassembled WGS sequence"/>
</dbReference>
<protein>
    <submittedName>
        <fullName evidence="2">Uncharacterized protein</fullName>
    </submittedName>
</protein>
<accession>A0A9Q0JPB9</accession>